<sequence length="150" mass="17555">MVPPNLQYQLRHLSQLLASRECKEWVKSHRDGRHDYNFSIKSGGDATWNYWDICAVSRKNGWQCPSLADVIRCCPHLTLTWRTMGGGDKQEFIDDAYVRDVYKGLACMSYVILNCRLNSLFRWRAVDVITGSVYYSCEPRFALKQFRAYR</sequence>
<name>A0AAE0S8G3_9BIVA</name>
<reference evidence="1" key="1">
    <citation type="journal article" date="2021" name="Genome Biol. Evol.">
        <title>A High-Quality Reference Genome for a Parasitic Bivalve with Doubly Uniparental Inheritance (Bivalvia: Unionida).</title>
        <authorList>
            <person name="Smith C.H."/>
        </authorList>
    </citation>
    <scope>NUCLEOTIDE SEQUENCE</scope>
    <source>
        <strain evidence="1">CHS0354</strain>
    </source>
</reference>
<proteinExistence type="predicted"/>
<dbReference type="AlphaFoldDB" id="A0AAE0S8G3"/>
<dbReference type="Proteomes" id="UP001195483">
    <property type="component" value="Unassembled WGS sequence"/>
</dbReference>
<accession>A0AAE0S8G3</accession>
<evidence type="ECO:0000313" key="2">
    <source>
        <dbReference type="Proteomes" id="UP001195483"/>
    </source>
</evidence>
<reference evidence="1" key="2">
    <citation type="journal article" date="2021" name="Genome Biol. Evol.">
        <title>Developing a high-quality reference genome for a parasitic bivalve with doubly uniparental inheritance (Bivalvia: Unionida).</title>
        <authorList>
            <person name="Smith C.H."/>
        </authorList>
    </citation>
    <scope>NUCLEOTIDE SEQUENCE</scope>
    <source>
        <strain evidence="1">CHS0354</strain>
        <tissue evidence="1">Mantle</tissue>
    </source>
</reference>
<organism evidence="1 2">
    <name type="scientific">Potamilus streckersoni</name>
    <dbReference type="NCBI Taxonomy" id="2493646"/>
    <lineage>
        <taxon>Eukaryota</taxon>
        <taxon>Metazoa</taxon>
        <taxon>Spiralia</taxon>
        <taxon>Lophotrochozoa</taxon>
        <taxon>Mollusca</taxon>
        <taxon>Bivalvia</taxon>
        <taxon>Autobranchia</taxon>
        <taxon>Heteroconchia</taxon>
        <taxon>Palaeoheterodonta</taxon>
        <taxon>Unionida</taxon>
        <taxon>Unionoidea</taxon>
        <taxon>Unionidae</taxon>
        <taxon>Ambleminae</taxon>
        <taxon>Lampsilini</taxon>
        <taxon>Potamilus</taxon>
    </lineage>
</organism>
<protein>
    <submittedName>
        <fullName evidence="1">Uncharacterized protein</fullName>
    </submittedName>
</protein>
<keyword evidence="2" id="KW-1185">Reference proteome</keyword>
<reference evidence="1" key="3">
    <citation type="submission" date="2023-05" db="EMBL/GenBank/DDBJ databases">
        <authorList>
            <person name="Smith C.H."/>
        </authorList>
    </citation>
    <scope>NUCLEOTIDE SEQUENCE</scope>
    <source>
        <strain evidence="1">CHS0354</strain>
        <tissue evidence="1">Mantle</tissue>
    </source>
</reference>
<comment type="caution">
    <text evidence="1">The sequence shown here is derived from an EMBL/GenBank/DDBJ whole genome shotgun (WGS) entry which is preliminary data.</text>
</comment>
<evidence type="ECO:0000313" key="1">
    <source>
        <dbReference type="EMBL" id="KAK3587315.1"/>
    </source>
</evidence>
<dbReference type="EMBL" id="JAEAOA010000698">
    <property type="protein sequence ID" value="KAK3587315.1"/>
    <property type="molecule type" value="Genomic_DNA"/>
</dbReference>
<gene>
    <name evidence="1" type="ORF">CHS0354_011299</name>
</gene>